<keyword evidence="3" id="KW-1185">Reference proteome</keyword>
<organism evidence="2 3">
    <name type="scientific">Hydrocarboniphaga effusa AP103</name>
    <dbReference type="NCBI Taxonomy" id="1172194"/>
    <lineage>
        <taxon>Bacteria</taxon>
        <taxon>Pseudomonadati</taxon>
        <taxon>Pseudomonadota</taxon>
        <taxon>Gammaproteobacteria</taxon>
        <taxon>Nevskiales</taxon>
        <taxon>Nevskiaceae</taxon>
        <taxon>Hydrocarboniphaga</taxon>
    </lineage>
</organism>
<proteinExistence type="predicted"/>
<dbReference type="AlphaFoldDB" id="I7ZAV3"/>
<dbReference type="RefSeq" id="WP_007185489.1">
    <property type="nucleotide sequence ID" value="NZ_AKGD01000002.1"/>
</dbReference>
<reference evidence="2 3" key="1">
    <citation type="journal article" date="2012" name="J. Bacteriol.">
        <title>Genome Sequence of n-Alkane-Degrading Hydrocarboniphaga effusa Strain AP103T (ATCC BAA-332T).</title>
        <authorList>
            <person name="Chang H.K."/>
            <person name="Zylstra G.J."/>
            <person name="Chae J.C."/>
        </authorList>
    </citation>
    <scope>NUCLEOTIDE SEQUENCE [LARGE SCALE GENOMIC DNA]</scope>
    <source>
        <strain evidence="2 3">AP103</strain>
    </source>
</reference>
<gene>
    <name evidence="2" type="ORF">WQQ_25460</name>
</gene>
<dbReference type="EMBL" id="AKGD01000002">
    <property type="protein sequence ID" value="EIT68964.1"/>
    <property type="molecule type" value="Genomic_DNA"/>
</dbReference>
<keyword evidence="1" id="KW-1133">Transmembrane helix</keyword>
<keyword evidence="1" id="KW-0472">Membrane</keyword>
<comment type="caution">
    <text evidence="2">The sequence shown here is derived from an EMBL/GenBank/DDBJ whole genome shotgun (WGS) entry which is preliminary data.</text>
</comment>
<evidence type="ECO:0000256" key="1">
    <source>
        <dbReference type="SAM" id="Phobius"/>
    </source>
</evidence>
<protein>
    <submittedName>
        <fullName evidence="2">Uncharacterized protein</fullName>
    </submittedName>
</protein>
<accession>I7ZAV3</accession>
<dbReference type="STRING" id="1172194.WQQ_25460"/>
<dbReference type="Proteomes" id="UP000003704">
    <property type="component" value="Unassembled WGS sequence"/>
</dbReference>
<feature type="transmembrane region" description="Helical" evidence="1">
    <location>
        <begin position="26"/>
        <end position="45"/>
    </location>
</feature>
<evidence type="ECO:0000313" key="2">
    <source>
        <dbReference type="EMBL" id="EIT68964.1"/>
    </source>
</evidence>
<evidence type="ECO:0000313" key="3">
    <source>
        <dbReference type="Proteomes" id="UP000003704"/>
    </source>
</evidence>
<name>I7ZAV3_9GAMM</name>
<sequence length="55" mass="5597">MKHLLIAIPVLLLALALYVVGFGSGAIALIGIGAVLEAGVWLGLFHAGRNRTGTA</sequence>
<keyword evidence="1" id="KW-0812">Transmembrane</keyword>